<evidence type="ECO:0000256" key="9">
    <source>
        <dbReference type="ARBA" id="ARBA00022679"/>
    </source>
</evidence>
<keyword evidence="15 21" id="KW-0833">Ubl conjugation pathway</keyword>
<dbReference type="GO" id="GO:0005654">
    <property type="term" value="C:nucleoplasm"/>
    <property type="evidence" value="ECO:0007669"/>
    <property type="project" value="UniProtKB-SubCell"/>
</dbReference>
<keyword evidence="11 21" id="KW-0747">Spliceosome</keyword>
<dbReference type="GO" id="GO:0070534">
    <property type="term" value="P:protein K63-linked ubiquitination"/>
    <property type="evidence" value="ECO:0007669"/>
    <property type="project" value="UniProtKB-UniRule"/>
</dbReference>
<keyword evidence="14" id="KW-0863">Zinc-finger</keyword>
<dbReference type="Proteomes" id="UP000002630">
    <property type="component" value="Linkage Group LG17"/>
</dbReference>
<feature type="domain" description="U-box" evidence="22">
    <location>
        <begin position="1"/>
        <end position="70"/>
    </location>
</feature>
<dbReference type="InterPro" id="IPR019775">
    <property type="entry name" value="WD40_repeat_CS"/>
</dbReference>
<evidence type="ECO:0000256" key="14">
    <source>
        <dbReference type="ARBA" id="ARBA00022771"/>
    </source>
</evidence>
<dbReference type="GO" id="GO:0061630">
    <property type="term" value="F:ubiquitin protein ligase activity"/>
    <property type="evidence" value="ECO:0007669"/>
    <property type="project" value="UniProtKB-UniRule"/>
</dbReference>
<evidence type="ECO:0000256" key="5">
    <source>
        <dbReference type="ARBA" id="ARBA00012483"/>
    </source>
</evidence>
<dbReference type="InterPro" id="IPR038959">
    <property type="entry name" value="Prp19"/>
</dbReference>
<dbReference type="STRING" id="2880.D7G8G6"/>
<accession>D7G8G6</accession>
<keyword evidence="17 21" id="KW-0508">mRNA splicing</keyword>
<dbReference type="FunFam" id="3.30.40.10:FF:000027">
    <property type="entry name" value="Pre-mRNA-processing factor 19, putative"/>
    <property type="match status" value="1"/>
</dbReference>
<evidence type="ECO:0000256" key="4">
    <source>
        <dbReference type="ARBA" id="ARBA00006388"/>
    </source>
</evidence>
<dbReference type="Pfam" id="PF24814">
    <property type="entry name" value="WD40_Prp19"/>
    <property type="match status" value="1"/>
</dbReference>
<evidence type="ECO:0000256" key="20">
    <source>
        <dbReference type="PROSITE-ProRule" id="PRU00221"/>
    </source>
</evidence>
<dbReference type="PROSITE" id="PS50294">
    <property type="entry name" value="WD_REPEATS_REGION"/>
    <property type="match status" value="4"/>
</dbReference>
<keyword evidence="24" id="KW-1185">Reference proteome</keyword>
<dbReference type="AlphaFoldDB" id="D7G8G6"/>
<dbReference type="FunCoup" id="D7G8G6">
    <property type="interactions" value="539"/>
</dbReference>
<feature type="repeat" description="WD" evidence="20">
    <location>
        <begin position="392"/>
        <end position="426"/>
    </location>
</feature>
<keyword evidence="13 21" id="KW-0227">DNA damage</keyword>
<evidence type="ECO:0000256" key="12">
    <source>
        <dbReference type="ARBA" id="ARBA00022737"/>
    </source>
</evidence>
<dbReference type="EMBL" id="FN649742">
    <property type="protein sequence ID" value="CBJ28011.1"/>
    <property type="molecule type" value="Genomic_DNA"/>
</dbReference>
<evidence type="ECO:0000256" key="19">
    <source>
        <dbReference type="ARBA" id="ARBA00023242"/>
    </source>
</evidence>
<dbReference type="EMBL" id="FN649127">
    <property type="protein sequence ID" value="CBJ28011.1"/>
    <property type="molecule type" value="Genomic_DNA"/>
</dbReference>
<dbReference type="InterPro" id="IPR013083">
    <property type="entry name" value="Znf_RING/FYVE/PHD"/>
</dbReference>
<dbReference type="SMART" id="SM00504">
    <property type="entry name" value="Ubox"/>
    <property type="match status" value="1"/>
</dbReference>
<dbReference type="CDD" id="cd00200">
    <property type="entry name" value="WD40"/>
    <property type="match status" value="1"/>
</dbReference>
<comment type="similarity">
    <text evidence="4 21">Belongs to the WD repeat PRP19 family.</text>
</comment>
<organism evidence="23 24">
    <name type="scientific">Ectocarpus siliculosus</name>
    <name type="common">Brown alga</name>
    <name type="synonym">Conferva siliculosa</name>
    <dbReference type="NCBI Taxonomy" id="2880"/>
    <lineage>
        <taxon>Eukaryota</taxon>
        <taxon>Sar</taxon>
        <taxon>Stramenopiles</taxon>
        <taxon>Ochrophyta</taxon>
        <taxon>PX clade</taxon>
        <taxon>Phaeophyceae</taxon>
        <taxon>Ectocarpales</taxon>
        <taxon>Ectocarpaceae</taxon>
        <taxon>Ectocarpus</taxon>
    </lineage>
</organism>
<dbReference type="InterPro" id="IPR004181">
    <property type="entry name" value="Znf_MIZ"/>
</dbReference>
<dbReference type="OrthoDB" id="687049at2759"/>
<dbReference type="PROSITE" id="PS00678">
    <property type="entry name" value="WD_REPEATS_1"/>
    <property type="match status" value="2"/>
</dbReference>
<dbReference type="GO" id="GO:0000398">
    <property type="term" value="P:mRNA splicing, via spliceosome"/>
    <property type="evidence" value="ECO:0007669"/>
    <property type="project" value="InterPro"/>
</dbReference>
<name>D7G8G6_ECTSI</name>
<proteinExistence type="inferred from homology"/>
<comment type="pathway">
    <text evidence="3 21">Protein modification; protein ubiquitination.</text>
</comment>
<keyword evidence="19 21" id="KW-0539">Nucleus</keyword>
<dbReference type="SMART" id="SM00320">
    <property type="entry name" value="WD40"/>
    <property type="match status" value="7"/>
</dbReference>
<dbReference type="EC" id="2.3.2.27" evidence="5 21"/>
<dbReference type="GO" id="GO:0000974">
    <property type="term" value="C:Prp19 complex"/>
    <property type="evidence" value="ECO:0007669"/>
    <property type="project" value="UniProtKB-UniRule"/>
</dbReference>
<evidence type="ECO:0000313" key="24">
    <source>
        <dbReference type="Proteomes" id="UP000002630"/>
    </source>
</evidence>
<evidence type="ECO:0000256" key="6">
    <source>
        <dbReference type="ARBA" id="ARBA00015618"/>
    </source>
</evidence>
<reference evidence="23 24" key="1">
    <citation type="journal article" date="2010" name="Nature">
        <title>The Ectocarpus genome and the independent evolution of multicellularity in brown algae.</title>
        <authorList>
            <person name="Cock J.M."/>
            <person name="Sterck L."/>
            <person name="Rouze P."/>
            <person name="Scornet D."/>
            <person name="Allen A.E."/>
            <person name="Amoutzias G."/>
            <person name="Anthouard V."/>
            <person name="Artiguenave F."/>
            <person name="Aury J.M."/>
            <person name="Badger J.H."/>
            <person name="Beszteri B."/>
            <person name="Billiau K."/>
            <person name="Bonnet E."/>
            <person name="Bothwell J.H."/>
            <person name="Bowler C."/>
            <person name="Boyen C."/>
            <person name="Brownlee C."/>
            <person name="Carrano C.J."/>
            <person name="Charrier B."/>
            <person name="Cho G.Y."/>
            <person name="Coelho S.M."/>
            <person name="Collen J."/>
            <person name="Corre E."/>
            <person name="Da Silva C."/>
            <person name="Delage L."/>
            <person name="Delaroque N."/>
            <person name="Dittami S.M."/>
            <person name="Doulbeau S."/>
            <person name="Elias M."/>
            <person name="Farnham G."/>
            <person name="Gachon C.M."/>
            <person name="Gschloessl B."/>
            <person name="Heesch S."/>
            <person name="Jabbari K."/>
            <person name="Jubin C."/>
            <person name="Kawai H."/>
            <person name="Kimura K."/>
            <person name="Kloareg B."/>
            <person name="Kupper F.C."/>
            <person name="Lang D."/>
            <person name="Le Bail A."/>
            <person name="Leblanc C."/>
            <person name="Lerouge P."/>
            <person name="Lohr M."/>
            <person name="Lopez P.J."/>
            <person name="Martens C."/>
            <person name="Maumus F."/>
            <person name="Michel G."/>
            <person name="Miranda-Saavedra D."/>
            <person name="Morales J."/>
            <person name="Moreau H."/>
            <person name="Motomura T."/>
            <person name="Nagasato C."/>
            <person name="Napoli C.A."/>
            <person name="Nelson D.R."/>
            <person name="Nyvall-Collen P."/>
            <person name="Peters A.F."/>
            <person name="Pommier C."/>
            <person name="Potin P."/>
            <person name="Poulain J."/>
            <person name="Quesneville H."/>
            <person name="Read B."/>
            <person name="Rensing S.A."/>
            <person name="Ritter A."/>
            <person name="Rousvoal S."/>
            <person name="Samanta M."/>
            <person name="Samson G."/>
            <person name="Schroeder D.C."/>
            <person name="Segurens B."/>
            <person name="Strittmatter M."/>
            <person name="Tonon T."/>
            <person name="Tregear J.W."/>
            <person name="Valentin K."/>
            <person name="von Dassow P."/>
            <person name="Yamagishi T."/>
            <person name="Van de Peer Y."/>
            <person name="Wincker P."/>
        </authorList>
    </citation>
    <scope>NUCLEOTIDE SEQUENCE [LARGE SCALE GENOMIC DNA]</scope>
    <source>
        <strain evidence="24">Ec32 / CCAP1310/4</strain>
    </source>
</reference>
<dbReference type="PROSITE" id="PS51698">
    <property type="entry name" value="U_BOX"/>
    <property type="match status" value="1"/>
</dbReference>
<dbReference type="InterPro" id="IPR003613">
    <property type="entry name" value="Ubox_domain"/>
</dbReference>
<dbReference type="InterPro" id="IPR036322">
    <property type="entry name" value="WD40_repeat_dom_sf"/>
</dbReference>
<keyword evidence="8 21" id="KW-0507">mRNA processing</keyword>
<evidence type="ECO:0000256" key="21">
    <source>
        <dbReference type="RuleBase" id="RU367101"/>
    </source>
</evidence>
<evidence type="ECO:0000256" key="1">
    <source>
        <dbReference type="ARBA" id="ARBA00000900"/>
    </source>
</evidence>
<dbReference type="CDD" id="cd16656">
    <property type="entry name" value="RING-Ubox_PRP19"/>
    <property type="match status" value="1"/>
</dbReference>
<evidence type="ECO:0000256" key="10">
    <source>
        <dbReference type="ARBA" id="ARBA00022723"/>
    </source>
</evidence>
<evidence type="ECO:0000256" key="2">
    <source>
        <dbReference type="ARBA" id="ARBA00004642"/>
    </source>
</evidence>
<evidence type="ECO:0000256" key="13">
    <source>
        <dbReference type="ARBA" id="ARBA00022763"/>
    </source>
</evidence>
<feature type="repeat" description="WD" evidence="20">
    <location>
        <begin position="258"/>
        <end position="290"/>
    </location>
</feature>
<sequence length="509" mass="55048">MQCAISGQTPETPVVSKKSGHVYEKRLIVKYIDAEGKCPATGEELTADDLLDVRSEGAVKPRPAEAASIPGLFLSCRCGAVHDNEWDDLMLETHTLKQHLNQTRQELSQSLYQNDAACRVIARLHRERDEALAQVQAQRTVLAQAQAAAPAAAAAVEEMQTEDDGEEGISPAAHAQMQAKWKELSKKRKKRAMPDDLASQETVSAWGEVSRNTLHKTSPKGITCLDLHPSKPNLVLTGGVDKTAIVFDRDTQAQVATLSGHTKRITDACFHPTRELLLTSSADKTARVWQAQAEGDGGGYKAAHVLDDHDGEVVGATVHATGDFMATASKDKSWAFYDINRGRLLKHVKNDEYSEGYNCVRFHPDGLILGTGTGDALVRIWDMKQAANVANFKGHEGGVNALAFSENGYYMASAGEDGYARLWDLRKLTNFDNLTIGDGAAHSVAFDFSGSYLAAGGKKCTKVFAVKTWGELATYGGYGGSVTGVKFGKSASFLATSSMDRTLRFYGTA</sequence>
<evidence type="ECO:0000256" key="17">
    <source>
        <dbReference type="ARBA" id="ARBA00023187"/>
    </source>
</evidence>
<dbReference type="GO" id="GO:0071006">
    <property type="term" value="C:U2-type catalytic step 1 spliceosome"/>
    <property type="evidence" value="ECO:0007669"/>
    <property type="project" value="TreeGrafter"/>
</dbReference>
<dbReference type="InterPro" id="IPR013915">
    <property type="entry name" value="Prp19_cc"/>
</dbReference>
<keyword evidence="12" id="KW-0677">Repeat</keyword>
<dbReference type="SUPFAM" id="SSF57850">
    <property type="entry name" value="RING/U-box"/>
    <property type="match status" value="1"/>
</dbReference>
<protein>
    <recommendedName>
        <fullName evidence="6 21">Pre-mRNA-processing factor 19</fullName>
        <ecNumber evidence="5 21">2.3.2.27</ecNumber>
    </recommendedName>
</protein>
<evidence type="ECO:0000313" key="23">
    <source>
        <dbReference type="EMBL" id="CBJ28011.1"/>
    </source>
</evidence>
<evidence type="ECO:0000259" key="22">
    <source>
        <dbReference type="PROSITE" id="PS51698"/>
    </source>
</evidence>
<evidence type="ECO:0000256" key="8">
    <source>
        <dbReference type="ARBA" id="ARBA00022664"/>
    </source>
</evidence>
<dbReference type="GO" id="GO:0006281">
    <property type="term" value="P:DNA repair"/>
    <property type="evidence" value="ECO:0007669"/>
    <property type="project" value="UniProtKB-KW"/>
</dbReference>
<gene>
    <name evidence="23" type="ORF">Esi_0089_0051</name>
</gene>
<dbReference type="InParanoid" id="D7G8G6"/>
<keyword evidence="7 20" id="KW-0853">WD repeat</keyword>
<evidence type="ECO:0000256" key="15">
    <source>
        <dbReference type="ARBA" id="ARBA00022786"/>
    </source>
</evidence>
<comment type="function">
    <text evidence="21">Ubiquitin-protein ligase which is mainly involved pre-mRNA splicing and DNA repair. Required for pre-mRNA splicing as component of the spliceosome.</text>
</comment>
<evidence type="ECO:0000256" key="7">
    <source>
        <dbReference type="ARBA" id="ARBA00022574"/>
    </source>
</evidence>
<dbReference type="PANTHER" id="PTHR43995">
    <property type="entry name" value="PRE-MRNA-PROCESSING FACTOR 19"/>
    <property type="match status" value="1"/>
</dbReference>
<dbReference type="Gene3D" id="3.30.40.10">
    <property type="entry name" value="Zinc/RING finger domain, C3HC4 (zinc finger)"/>
    <property type="match status" value="1"/>
</dbReference>
<evidence type="ECO:0000256" key="16">
    <source>
        <dbReference type="ARBA" id="ARBA00022833"/>
    </source>
</evidence>
<evidence type="ECO:0000256" key="3">
    <source>
        <dbReference type="ARBA" id="ARBA00004906"/>
    </source>
</evidence>
<keyword evidence="16" id="KW-0862">Zinc</keyword>
<dbReference type="Gene3D" id="2.130.10.10">
    <property type="entry name" value="YVTN repeat-like/Quinoprotein amine dehydrogenase"/>
    <property type="match status" value="1"/>
</dbReference>
<dbReference type="OMA" id="SLDQHWA"/>
<comment type="catalytic activity">
    <reaction evidence="1 21">
        <text>S-ubiquitinyl-[E2 ubiquitin-conjugating enzyme]-L-cysteine + [acceptor protein]-L-lysine = [E2 ubiquitin-conjugating enzyme]-L-cysteine + N(6)-ubiquitinyl-[acceptor protein]-L-lysine.</text>
        <dbReference type="EC" id="2.3.2.27"/>
    </reaction>
</comment>
<dbReference type="Pfam" id="PF11789">
    <property type="entry name" value="zf-Nse"/>
    <property type="match status" value="1"/>
</dbReference>
<feature type="repeat" description="WD" evidence="20">
    <location>
        <begin position="350"/>
        <end position="391"/>
    </location>
</feature>
<dbReference type="eggNOG" id="KOG0289">
    <property type="taxonomic scope" value="Eukaryota"/>
</dbReference>
<dbReference type="UniPathway" id="UPA00143"/>
<keyword evidence="10" id="KW-0479">Metal-binding</keyword>
<evidence type="ECO:0000256" key="11">
    <source>
        <dbReference type="ARBA" id="ARBA00022728"/>
    </source>
</evidence>
<dbReference type="InterPro" id="IPR020472">
    <property type="entry name" value="WD40_PAC1"/>
</dbReference>
<dbReference type="InterPro" id="IPR055340">
    <property type="entry name" value="RING-Ubox_PRP19"/>
</dbReference>
<dbReference type="PRINTS" id="PR00320">
    <property type="entry name" value="GPROTEINBRPT"/>
</dbReference>
<dbReference type="PANTHER" id="PTHR43995:SF1">
    <property type="entry name" value="PRE-MRNA-PROCESSING FACTOR 19"/>
    <property type="match status" value="1"/>
</dbReference>
<evidence type="ECO:0000256" key="18">
    <source>
        <dbReference type="ARBA" id="ARBA00023204"/>
    </source>
</evidence>
<keyword evidence="18 21" id="KW-0234">DNA repair</keyword>
<comment type="subunit">
    <text evidence="21">Homotetramer.</text>
</comment>
<dbReference type="GO" id="GO:0005737">
    <property type="term" value="C:cytoplasm"/>
    <property type="evidence" value="ECO:0007669"/>
    <property type="project" value="TreeGrafter"/>
</dbReference>
<dbReference type="Pfam" id="PF08606">
    <property type="entry name" value="Prp19"/>
    <property type="match status" value="1"/>
</dbReference>
<dbReference type="InterPro" id="IPR001680">
    <property type="entry name" value="WD40_rpt"/>
</dbReference>
<dbReference type="GO" id="GO:0008270">
    <property type="term" value="F:zinc ion binding"/>
    <property type="evidence" value="ECO:0007669"/>
    <property type="project" value="UniProtKB-KW"/>
</dbReference>
<dbReference type="InterPro" id="IPR015943">
    <property type="entry name" value="WD40/YVTN_repeat-like_dom_sf"/>
</dbReference>
<comment type="subcellular location">
    <subcellularLocation>
        <location evidence="2">Nucleus</location>
        <location evidence="2">Nucleoplasm</location>
    </subcellularLocation>
</comment>
<dbReference type="PROSITE" id="PS50082">
    <property type="entry name" value="WD_REPEATS_2"/>
    <property type="match status" value="4"/>
</dbReference>
<keyword evidence="9 21" id="KW-0808">Transferase</keyword>
<feature type="repeat" description="WD" evidence="20">
    <location>
        <begin position="475"/>
        <end position="509"/>
    </location>
</feature>
<dbReference type="SUPFAM" id="SSF50978">
    <property type="entry name" value="WD40 repeat-like"/>
    <property type="match status" value="1"/>
</dbReference>